<name>A0A3S4ZUX6_9PLAT</name>
<comment type="caution">
    <text evidence="1">The sequence shown here is derived from an EMBL/GenBank/DDBJ whole genome shotgun (WGS) entry which is preliminary data.</text>
</comment>
<gene>
    <name evidence="1" type="ORF">PXEA_LOCUS1219</name>
</gene>
<dbReference type="AlphaFoldDB" id="A0A3S4ZUX6"/>
<reference evidence="1" key="1">
    <citation type="submission" date="2018-11" db="EMBL/GenBank/DDBJ databases">
        <authorList>
            <consortium name="Pathogen Informatics"/>
        </authorList>
    </citation>
    <scope>NUCLEOTIDE SEQUENCE</scope>
</reference>
<accession>A0A3S4ZUX6</accession>
<evidence type="ECO:0000313" key="2">
    <source>
        <dbReference type="Proteomes" id="UP000784294"/>
    </source>
</evidence>
<protein>
    <submittedName>
        <fullName evidence="1">Uncharacterized protein</fullName>
    </submittedName>
</protein>
<evidence type="ECO:0000313" key="1">
    <source>
        <dbReference type="EMBL" id="VEL07779.1"/>
    </source>
</evidence>
<sequence>MLSIITRQTIGAYHNLVVKMLCFRFGCLSKQSAISHLPATCMLANTGHEGLKANANATDFKPVWLAHQLSGLIIKVSQFLLDLIQAWVTLHPLLCQCPLQV</sequence>
<dbReference type="Proteomes" id="UP000784294">
    <property type="component" value="Unassembled WGS sequence"/>
</dbReference>
<keyword evidence="2" id="KW-1185">Reference proteome</keyword>
<dbReference type="EMBL" id="CAAALY010002459">
    <property type="protein sequence ID" value="VEL07779.1"/>
    <property type="molecule type" value="Genomic_DNA"/>
</dbReference>
<organism evidence="1 2">
    <name type="scientific">Protopolystoma xenopodis</name>
    <dbReference type="NCBI Taxonomy" id="117903"/>
    <lineage>
        <taxon>Eukaryota</taxon>
        <taxon>Metazoa</taxon>
        <taxon>Spiralia</taxon>
        <taxon>Lophotrochozoa</taxon>
        <taxon>Platyhelminthes</taxon>
        <taxon>Monogenea</taxon>
        <taxon>Polyopisthocotylea</taxon>
        <taxon>Polystomatidea</taxon>
        <taxon>Polystomatidae</taxon>
        <taxon>Protopolystoma</taxon>
    </lineage>
</organism>
<proteinExistence type="predicted"/>